<reference evidence="4 5" key="1">
    <citation type="submission" date="2016-07" db="EMBL/GenBank/DDBJ databases">
        <title>Pervasive Adenine N6-methylation of Active Genes in Fungi.</title>
        <authorList>
            <consortium name="DOE Joint Genome Institute"/>
            <person name="Mondo S.J."/>
            <person name="Dannebaum R.O."/>
            <person name="Kuo R.C."/>
            <person name="Labutti K."/>
            <person name="Haridas S."/>
            <person name="Kuo A."/>
            <person name="Salamov A."/>
            <person name="Ahrendt S.R."/>
            <person name="Lipzen A."/>
            <person name="Sullivan W."/>
            <person name="Andreopoulos W.B."/>
            <person name="Clum A."/>
            <person name="Lindquist E."/>
            <person name="Daum C."/>
            <person name="Ramamoorthy G.K."/>
            <person name="Gryganskyi A."/>
            <person name="Culley D."/>
            <person name="Magnuson J.K."/>
            <person name="James T.Y."/>
            <person name="O'Malley M.A."/>
            <person name="Stajich J.E."/>
            <person name="Spatafora J.W."/>
            <person name="Visel A."/>
            <person name="Grigoriev I.V."/>
        </authorList>
    </citation>
    <scope>NUCLEOTIDE SEQUENCE [LARGE SCALE GENOMIC DNA]</scope>
    <source>
        <strain evidence="4 5">62-1032</strain>
    </source>
</reference>
<evidence type="ECO:0000259" key="3">
    <source>
        <dbReference type="PROSITE" id="PS51762"/>
    </source>
</evidence>
<dbReference type="GO" id="GO:0030246">
    <property type="term" value="F:carbohydrate binding"/>
    <property type="evidence" value="ECO:0007669"/>
    <property type="project" value="UniProtKB-KW"/>
</dbReference>
<dbReference type="InterPro" id="IPR000757">
    <property type="entry name" value="Beta-glucanase-like"/>
</dbReference>
<dbReference type="SUPFAM" id="SSF49899">
    <property type="entry name" value="Concanavalin A-like lectins/glucanases"/>
    <property type="match status" value="1"/>
</dbReference>
<evidence type="ECO:0000256" key="1">
    <source>
        <dbReference type="ARBA" id="ARBA00006865"/>
    </source>
</evidence>
<dbReference type="STRING" id="106004.A0A1Y2G4F4"/>
<dbReference type="PANTHER" id="PTHR10963:SF55">
    <property type="entry name" value="GLYCOSIDE HYDROLASE FAMILY 16 PROTEIN"/>
    <property type="match status" value="1"/>
</dbReference>
<feature type="transmembrane region" description="Helical" evidence="2">
    <location>
        <begin position="75"/>
        <end position="97"/>
    </location>
</feature>
<evidence type="ECO:0000313" key="4">
    <source>
        <dbReference type="EMBL" id="ORY92815.1"/>
    </source>
</evidence>
<dbReference type="PROSITE" id="PS51762">
    <property type="entry name" value="GH16_2"/>
    <property type="match status" value="1"/>
</dbReference>
<accession>A0A1Y2G4F4</accession>
<evidence type="ECO:0000256" key="2">
    <source>
        <dbReference type="SAM" id="Phobius"/>
    </source>
</evidence>
<keyword evidence="4" id="KW-0430">Lectin</keyword>
<dbReference type="EMBL" id="MCGR01000001">
    <property type="protein sequence ID" value="ORY92815.1"/>
    <property type="molecule type" value="Genomic_DNA"/>
</dbReference>
<comment type="caution">
    <text evidence="4">The sequence shown here is derived from an EMBL/GenBank/DDBJ whole genome shotgun (WGS) entry which is preliminary data.</text>
</comment>
<dbReference type="InterPro" id="IPR050546">
    <property type="entry name" value="Glycosyl_Hydrlase_16"/>
</dbReference>
<proteinExistence type="inferred from homology"/>
<keyword evidence="2" id="KW-0472">Membrane</keyword>
<dbReference type="PANTHER" id="PTHR10963">
    <property type="entry name" value="GLYCOSYL HYDROLASE-RELATED"/>
    <property type="match status" value="1"/>
</dbReference>
<comment type="similarity">
    <text evidence="1">Belongs to the glycosyl hydrolase 16 family.</text>
</comment>
<dbReference type="GO" id="GO:0004553">
    <property type="term" value="F:hydrolase activity, hydrolyzing O-glycosyl compounds"/>
    <property type="evidence" value="ECO:0007669"/>
    <property type="project" value="InterPro"/>
</dbReference>
<keyword evidence="2" id="KW-0812">Transmembrane</keyword>
<feature type="domain" description="GH16" evidence="3">
    <location>
        <begin position="134"/>
        <end position="446"/>
    </location>
</feature>
<dbReference type="AlphaFoldDB" id="A0A1Y2G4F4"/>
<keyword evidence="2" id="KW-1133">Transmembrane helix</keyword>
<keyword evidence="5" id="KW-1185">Reference proteome</keyword>
<dbReference type="Gene3D" id="2.60.120.200">
    <property type="match status" value="1"/>
</dbReference>
<name>A0A1Y2G4F4_9BASI</name>
<sequence>MANNPFASPEASIHASPSMQSIQNTPYMVSSPSGLSQRRWVKAFKSRKVNIDDMQARTPYYETPKGRSEHRWAHWLFVAGVLVGVAGAAGLFVRMWFSIPHHKYCLVMNEQFDSLDTSIWQHEVQVGGFGNGEFEWTTSNPENSFVEDGKLYIVPTLTSDKIGVNAVTNGYVVNLTRDGTCTGTTAKDCVIFSNNTVGNISVIPPIQSARLTTQLSKSIRFGRVEVKAKMPTGDWIWPAIWMMPRDSVYGSWPASGEIDIVESKGNQVTHVKQQNRNSIRSSLHWGPATGLDRYSKTTDVVSQSRTYYNEESNVFGLEWDSKGISTWKGSRARGVFGQYFTMPFWQRGDFGSATDNGATYTNPWANATYPNAAPFDQDFFLILNVAVGGTNGYFEDSADKPWSNSGLHPANDFWAQRGLWEPTWPTDPKERGMVVDYVKMWRIAEPGEVCEA</sequence>
<protein>
    <submittedName>
        <fullName evidence="4">Concanavalin A-like lectin/glucanase domain-containing protein</fullName>
    </submittedName>
</protein>
<dbReference type="OrthoDB" id="4781at2759"/>
<dbReference type="InParanoid" id="A0A1Y2G4F4"/>
<dbReference type="InterPro" id="IPR013320">
    <property type="entry name" value="ConA-like_dom_sf"/>
</dbReference>
<organism evidence="4 5">
    <name type="scientific">Leucosporidium creatinivorum</name>
    <dbReference type="NCBI Taxonomy" id="106004"/>
    <lineage>
        <taxon>Eukaryota</taxon>
        <taxon>Fungi</taxon>
        <taxon>Dikarya</taxon>
        <taxon>Basidiomycota</taxon>
        <taxon>Pucciniomycotina</taxon>
        <taxon>Microbotryomycetes</taxon>
        <taxon>Leucosporidiales</taxon>
        <taxon>Leucosporidium</taxon>
    </lineage>
</organism>
<dbReference type="Proteomes" id="UP000193467">
    <property type="component" value="Unassembled WGS sequence"/>
</dbReference>
<dbReference type="GO" id="GO:0005975">
    <property type="term" value="P:carbohydrate metabolic process"/>
    <property type="evidence" value="ECO:0007669"/>
    <property type="project" value="InterPro"/>
</dbReference>
<evidence type="ECO:0000313" key="5">
    <source>
        <dbReference type="Proteomes" id="UP000193467"/>
    </source>
</evidence>
<gene>
    <name evidence="4" type="ORF">BCR35DRAFT_323203</name>
</gene>
<dbReference type="Pfam" id="PF00722">
    <property type="entry name" value="Glyco_hydro_16"/>
    <property type="match status" value="1"/>
</dbReference>